<name>A0A917CP88_9GAMM</name>
<protein>
    <recommendedName>
        <fullName evidence="5">NADH-quinone oxidoreductase subunit N</fullName>
        <ecNumber evidence="5">7.1.1.-</ecNumber>
    </recommendedName>
    <alternativeName>
        <fullName evidence="5">NADH dehydrogenase I subunit N</fullName>
    </alternativeName>
    <alternativeName>
        <fullName evidence="5">NDH-1 subunit N</fullName>
    </alternativeName>
</protein>
<evidence type="ECO:0000256" key="2">
    <source>
        <dbReference type="ARBA" id="ARBA00022692"/>
    </source>
</evidence>
<gene>
    <name evidence="5 8" type="primary">nuoN</name>
    <name evidence="8" type="ORF">GCM10010960_13220</name>
</gene>
<comment type="subunit">
    <text evidence="5">NDH-1 is composed of 14 different subunits. Subunits NuoA, H, J, K, L, M, N constitute the membrane sector of the complex.</text>
</comment>
<evidence type="ECO:0000313" key="8">
    <source>
        <dbReference type="EMBL" id="GGF92668.1"/>
    </source>
</evidence>
<keyword evidence="5" id="KW-0813">Transport</keyword>
<feature type="transmembrane region" description="Helical" evidence="5">
    <location>
        <begin position="206"/>
        <end position="226"/>
    </location>
</feature>
<evidence type="ECO:0000256" key="4">
    <source>
        <dbReference type="ARBA" id="ARBA00023136"/>
    </source>
</evidence>
<keyword evidence="5" id="KW-0520">NAD</keyword>
<feature type="transmembrane region" description="Helical" evidence="5">
    <location>
        <begin position="372"/>
        <end position="395"/>
    </location>
</feature>
<dbReference type="Pfam" id="PF00361">
    <property type="entry name" value="Proton_antipo_M"/>
    <property type="match status" value="1"/>
</dbReference>
<feature type="transmembrane region" description="Helical" evidence="5">
    <location>
        <begin position="302"/>
        <end position="321"/>
    </location>
</feature>
<keyword evidence="3 5" id="KW-1133">Transmembrane helix</keyword>
<feature type="transmembrane region" description="Helical" evidence="5">
    <location>
        <begin position="109"/>
        <end position="127"/>
    </location>
</feature>
<dbReference type="Proteomes" id="UP000632858">
    <property type="component" value="Unassembled WGS sequence"/>
</dbReference>
<comment type="caution">
    <text evidence="8">The sequence shown here is derived from an EMBL/GenBank/DDBJ whole genome shotgun (WGS) entry which is preliminary data.</text>
</comment>
<reference evidence="8" key="2">
    <citation type="submission" date="2020-09" db="EMBL/GenBank/DDBJ databases">
        <authorList>
            <person name="Sun Q."/>
            <person name="Zhou Y."/>
        </authorList>
    </citation>
    <scope>NUCLEOTIDE SEQUENCE</scope>
    <source>
        <strain evidence="8">CGMCC 1.12726</strain>
    </source>
</reference>
<feature type="transmembrane region" description="Helical" evidence="5">
    <location>
        <begin position="163"/>
        <end position="186"/>
    </location>
</feature>
<evidence type="ECO:0000256" key="1">
    <source>
        <dbReference type="ARBA" id="ARBA00004127"/>
    </source>
</evidence>
<dbReference type="NCBIfam" id="TIGR01770">
    <property type="entry name" value="NDH_I_N"/>
    <property type="match status" value="1"/>
</dbReference>
<dbReference type="AlphaFoldDB" id="A0A917CP88"/>
<evidence type="ECO:0000256" key="6">
    <source>
        <dbReference type="RuleBase" id="RU000320"/>
    </source>
</evidence>
<accession>A0A917CP88</accession>
<sequence>MIPISFSPADLHTILPELFLCGAAFALLMADLFIDAKRRALIHFLAIAVLAAAVLLTVRDMAAGAVTAFGGMFVRDVAGDVMKIAVYAVTAFGFVYAKPYLAERGLFKGEYYVLCLFSVLGMGLMISAGNLTVLYLGLELLALSSYGLVGFDRDNPTVSEAAMKYFVLGSMASGLLLYGMSMLYGATGSLQFDAILAGSAQTASPMMFKLGVVFVLAGIAFKLGAAPFHMWLPDVYQGASTAVTAFIASAPKIAVFAMAYRLLETAAGGAAADWVPLVAGLSAVSLVLGNLMALVQSSFKRLLAYSTISHVGFLLLGLLSADNAGYAAAMFYAISYAVTAVAAFGSLILLSRAGFDADAIDDFRGLWAKSPGFAFLILFVVASLAGIPPFLGFFAKLQVIVAALQGGYQSLAILAVVCAVIGAFYYLKLIRAMFFDKSETESAEVNADGHLRAAFAVNAAALLVLGVFSNGILSWCLRAFPAA</sequence>
<dbReference type="InterPro" id="IPR010096">
    <property type="entry name" value="NADH-Q_OxRdtase_suN/2"/>
</dbReference>
<feature type="domain" description="NADH:quinone oxidoreductase/Mrp antiporter transmembrane" evidence="7">
    <location>
        <begin position="128"/>
        <end position="421"/>
    </location>
</feature>
<dbReference type="EMBL" id="BMFO01000002">
    <property type="protein sequence ID" value="GGF92668.1"/>
    <property type="molecule type" value="Genomic_DNA"/>
</dbReference>
<dbReference type="GO" id="GO:0050136">
    <property type="term" value="F:NADH dehydrogenase (quinone) (non-electrogenic) activity"/>
    <property type="evidence" value="ECO:0007669"/>
    <property type="project" value="UniProtKB-UniRule"/>
</dbReference>
<comment type="function">
    <text evidence="5">NDH-1 shuttles electrons from NADH, via FMN and iron-sulfur (Fe-S) centers, to quinones in the respiratory chain. The immediate electron acceptor for the enzyme in this species is believed to be ubiquinone. Couples the redox reaction to proton translocation (for every two electrons transferred, four hydrogen ions are translocated across the cytoplasmic membrane), and thus conserves the redox energy in a proton gradient.</text>
</comment>
<dbReference type="GO" id="GO:0048038">
    <property type="term" value="F:quinone binding"/>
    <property type="evidence" value="ECO:0007669"/>
    <property type="project" value="UniProtKB-KW"/>
</dbReference>
<keyword evidence="5" id="KW-1278">Translocase</keyword>
<feature type="transmembrane region" description="Helical" evidence="5">
    <location>
        <begin position="407"/>
        <end position="427"/>
    </location>
</feature>
<keyword evidence="5" id="KW-0874">Quinone</keyword>
<keyword evidence="4 5" id="KW-0472">Membrane</keyword>
<keyword evidence="5" id="KW-1003">Cell membrane</keyword>
<feature type="transmembrane region" description="Helical" evidence="5">
    <location>
        <begin position="133"/>
        <end position="151"/>
    </location>
</feature>
<keyword evidence="2 5" id="KW-0812">Transmembrane</keyword>
<dbReference type="GO" id="GO:0042773">
    <property type="term" value="P:ATP synthesis coupled electron transport"/>
    <property type="evidence" value="ECO:0007669"/>
    <property type="project" value="InterPro"/>
</dbReference>
<feature type="transmembrane region" description="Helical" evidence="5">
    <location>
        <begin position="274"/>
        <end position="295"/>
    </location>
</feature>
<feature type="transmembrane region" description="Helical" evidence="5">
    <location>
        <begin position="78"/>
        <end position="97"/>
    </location>
</feature>
<comment type="catalytic activity">
    <reaction evidence="5">
        <text>a quinone + NADH + 5 H(+)(in) = a quinol + NAD(+) + 4 H(+)(out)</text>
        <dbReference type="Rhea" id="RHEA:57888"/>
        <dbReference type="ChEBI" id="CHEBI:15378"/>
        <dbReference type="ChEBI" id="CHEBI:24646"/>
        <dbReference type="ChEBI" id="CHEBI:57540"/>
        <dbReference type="ChEBI" id="CHEBI:57945"/>
        <dbReference type="ChEBI" id="CHEBI:132124"/>
    </reaction>
</comment>
<dbReference type="NCBIfam" id="NF004442">
    <property type="entry name" value="PRK05777.1-5"/>
    <property type="match status" value="1"/>
</dbReference>
<proteinExistence type="inferred from homology"/>
<dbReference type="HAMAP" id="MF_00445">
    <property type="entry name" value="NDH1_NuoN_1"/>
    <property type="match status" value="1"/>
</dbReference>
<dbReference type="PANTHER" id="PTHR22773">
    <property type="entry name" value="NADH DEHYDROGENASE"/>
    <property type="match status" value="1"/>
</dbReference>
<evidence type="ECO:0000256" key="3">
    <source>
        <dbReference type="ARBA" id="ARBA00022989"/>
    </source>
</evidence>
<feature type="transmembrane region" description="Helical" evidence="5">
    <location>
        <begin position="14"/>
        <end position="34"/>
    </location>
</feature>
<organism evidence="8 9">
    <name type="scientific">Arenimonas maotaiensis</name>
    <dbReference type="NCBI Taxonomy" id="1446479"/>
    <lineage>
        <taxon>Bacteria</taxon>
        <taxon>Pseudomonadati</taxon>
        <taxon>Pseudomonadota</taxon>
        <taxon>Gammaproteobacteria</taxon>
        <taxon>Lysobacterales</taxon>
        <taxon>Lysobacteraceae</taxon>
        <taxon>Arenimonas</taxon>
    </lineage>
</organism>
<feature type="transmembrane region" description="Helical" evidence="5">
    <location>
        <begin position="455"/>
        <end position="480"/>
    </location>
</feature>
<feature type="transmembrane region" description="Helical" evidence="5">
    <location>
        <begin position="238"/>
        <end position="262"/>
    </location>
</feature>
<dbReference type="EC" id="7.1.1.-" evidence="5"/>
<dbReference type="GO" id="GO:0008137">
    <property type="term" value="F:NADH dehydrogenase (ubiquinone) activity"/>
    <property type="evidence" value="ECO:0007669"/>
    <property type="project" value="InterPro"/>
</dbReference>
<dbReference type="GO" id="GO:0012505">
    <property type="term" value="C:endomembrane system"/>
    <property type="evidence" value="ECO:0007669"/>
    <property type="project" value="UniProtKB-SubCell"/>
</dbReference>
<dbReference type="InterPro" id="IPR001750">
    <property type="entry name" value="ND/Mrp_TM"/>
</dbReference>
<comment type="subcellular location">
    <subcellularLocation>
        <location evidence="5">Cell membrane</location>
        <topology evidence="5">Multi-pass membrane protein</topology>
    </subcellularLocation>
    <subcellularLocation>
        <location evidence="1">Endomembrane system</location>
        <topology evidence="1">Multi-pass membrane protein</topology>
    </subcellularLocation>
    <subcellularLocation>
        <location evidence="6">Membrane</location>
        <topology evidence="6">Multi-pass membrane protein</topology>
    </subcellularLocation>
</comment>
<evidence type="ECO:0000313" key="9">
    <source>
        <dbReference type="Proteomes" id="UP000632858"/>
    </source>
</evidence>
<reference evidence="8" key="1">
    <citation type="journal article" date="2014" name="Int. J. Syst. Evol. Microbiol.">
        <title>Complete genome sequence of Corynebacterium casei LMG S-19264T (=DSM 44701T), isolated from a smear-ripened cheese.</title>
        <authorList>
            <consortium name="US DOE Joint Genome Institute (JGI-PGF)"/>
            <person name="Walter F."/>
            <person name="Albersmeier A."/>
            <person name="Kalinowski J."/>
            <person name="Ruckert C."/>
        </authorList>
    </citation>
    <scope>NUCLEOTIDE SEQUENCE</scope>
    <source>
        <strain evidence="8">CGMCC 1.12726</strain>
    </source>
</reference>
<keyword evidence="5" id="KW-0830">Ubiquinone</keyword>
<evidence type="ECO:0000259" key="7">
    <source>
        <dbReference type="Pfam" id="PF00361"/>
    </source>
</evidence>
<feature type="transmembrane region" description="Helical" evidence="5">
    <location>
        <begin position="41"/>
        <end position="58"/>
    </location>
</feature>
<comment type="similarity">
    <text evidence="5">Belongs to the complex I subunit 2 family.</text>
</comment>
<dbReference type="GO" id="GO:0005886">
    <property type="term" value="C:plasma membrane"/>
    <property type="evidence" value="ECO:0007669"/>
    <property type="project" value="UniProtKB-SubCell"/>
</dbReference>
<keyword evidence="9" id="KW-1185">Reference proteome</keyword>
<dbReference type="RefSeq" id="WP_188449083.1">
    <property type="nucleotide sequence ID" value="NZ_BMFO01000002.1"/>
</dbReference>
<feature type="transmembrane region" description="Helical" evidence="5">
    <location>
        <begin position="327"/>
        <end position="351"/>
    </location>
</feature>
<evidence type="ECO:0000256" key="5">
    <source>
        <dbReference type="HAMAP-Rule" id="MF_00445"/>
    </source>
</evidence>